<dbReference type="SUPFAM" id="SSF54637">
    <property type="entry name" value="Thioesterase/thiol ester dehydrase-isomerase"/>
    <property type="match status" value="2"/>
</dbReference>
<dbReference type="EMBL" id="CP000931">
    <property type="protein sequence ID" value="ABZ77445.1"/>
    <property type="molecule type" value="Genomic_DNA"/>
</dbReference>
<dbReference type="GO" id="GO:0006637">
    <property type="term" value="P:acyl-CoA metabolic process"/>
    <property type="evidence" value="ECO:0007669"/>
    <property type="project" value="InterPro"/>
</dbReference>
<evidence type="ECO:0000256" key="3">
    <source>
        <dbReference type="ARBA" id="ARBA00022801"/>
    </source>
</evidence>
<dbReference type="InterPro" id="IPR029069">
    <property type="entry name" value="HotDog_dom_sf"/>
</dbReference>
<feature type="domain" description="Acyl-CoA thioesterase 2 C-terminal" evidence="9">
    <location>
        <begin position="175"/>
        <end position="281"/>
    </location>
</feature>
<dbReference type="InterPro" id="IPR042171">
    <property type="entry name" value="Acyl-CoA_hotdog"/>
</dbReference>
<dbReference type="Gene3D" id="2.40.160.210">
    <property type="entry name" value="Acyl-CoA thioesterase, double hotdog domain"/>
    <property type="match status" value="1"/>
</dbReference>
<dbReference type="CDD" id="cd03444">
    <property type="entry name" value="Thioesterase_II_repeat1"/>
    <property type="match status" value="1"/>
</dbReference>
<comment type="catalytic activity">
    <reaction evidence="6">
        <text>a fatty acyl-CoA + H2O = a fatty acid + CoA + H(+)</text>
        <dbReference type="Rhea" id="RHEA:16781"/>
        <dbReference type="ChEBI" id="CHEBI:15377"/>
        <dbReference type="ChEBI" id="CHEBI:15378"/>
        <dbReference type="ChEBI" id="CHEBI:28868"/>
        <dbReference type="ChEBI" id="CHEBI:57287"/>
        <dbReference type="ChEBI" id="CHEBI:77636"/>
        <dbReference type="EC" id="3.1.2.20"/>
    </reaction>
    <physiologicalReaction direction="left-to-right" evidence="6">
        <dbReference type="Rhea" id="RHEA:16782"/>
    </physiologicalReaction>
</comment>
<dbReference type="Proteomes" id="UP000001317">
    <property type="component" value="Chromosome"/>
</dbReference>
<sequence>MSQVLDDLLALLSLERIEVGLFRGQSQDLGFGHVFGGQVMGQALSAAKQTVSPDRKVHSLHSYFLRAGDEKLPIVYDVEIMRDGGSFSARRVKAIQKGRPIFYMTCSFQTAEEGYDHQAVMPDVPGPDGLLNQQELAMTLRDKVPSKVLEKFMADTPIEMRLVNPSDPIAPAAREPIRHVWIRANGKVPDNMSVHDYLLAYASDFNFLVTAAQPHGVSFLTPGMRMATIDHAMWFHRPFDLSQWLLYTIDSPNASGGRGFVRGQFFNQQGELVASATQEGLIRMMKTS</sequence>
<evidence type="ECO:0000256" key="5">
    <source>
        <dbReference type="ARBA" id="ARBA00038894"/>
    </source>
</evidence>
<gene>
    <name evidence="11" type="ordered locus">Shal_2896</name>
</gene>
<dbReference type="RefSeq" id="WP_012277972.1">
    <property type="nucleotide sequence ID" value="NC_010334.1"/>
</dbReference>
<keyword evidence="12" id="KW-1185">Reference proteome</keyword>
<dbReference type="Pfam" id="PF13622">
    <property type="entry name" value="4HBT_3"/>
    <property type="match status" value="1"/>
</dbReference>
<reference evidence="11" key="1">
    <citation type="submission" date="2008-01" db="EMBL/GenBank/DDBJ databases">
        <title>Complete sequence of Shewanella halifaxensis HAW-EB4.</title>
        <authorList>
            <consortium name="US DOE Joint Genome Institute"/>
            <person name="Copeland A."/>
            <person name="Lucas S."/>
            <person name="Lapidus A."/>
            <person name="Glavina del Rio T."/>
            <person name="Dalin E."/>
            <person name="Tice H."/>
            <person name="Bruce D."/>
            <person name="Goodwin L."/>
            <person name="Pitluck S."/>
            <person name="Sims D."/>
            <person name="Brettin T."/>
            <person name="Detter J.C."/>
            <person name="Han C."/>
            <person name="Kuske C.R."/>
            <person name="Schmutz J."/>
            <person name="Larimer F."/>
            <person name="Land M."/>
            <person name="Hauser L."/>
            <person name="Kyrpides N."/>
            <person name="Kim E."/>
            <person name="Zhao J.-S."/>
            <person name="Richardson P."/>
        </authorList>
    </citation>
    <scope>NUCLEOTIDE SEQUENCE [LARGE SCALE GENOMIC DNA]</scope>
    <source>
        <strain evidence="11">HAW-EB4</strain>
    </source>
</reference>
<comment type="similarity">
    <text evidence="1">Belongs to the C/M/P thioester hydrolase family.</text>
</comment>
<protein>
    <recommendedName>
        <fullName evidence="7">Acyl-CoA thioesterase 2</fullName>
        <ecNumber evidence="5">3.1.2.20</ecNumber>
    </recommendedName>
    <alternativeName>
        <fullName evidence="8">Thioesterase II</fullName>
    </alternativeName>
</protein>
<evidence type="ECO:0000256" key="7">
    <source>
        <dbReference type="ARBA" id="ARBA00071120"/>
    </source>
</evidence>
<keyword evidence="4" id="KW-0443">Lipid metabolism</keyword>
<dbReference type="GO" id="GO:0009062">
    <property type="term" value="P:fatty acid catabolic process"/>
    <property type="evidence" value="ECO:0007669"/>
    <property type="project" value="TreeGrafter"/>
</dbReference>
<dbReference type="GO" id="GO:0005829">
    <property type="term" value="C:cytosol"/>
    <property type="evidence" value="ECO:0007669"/>
    <property type="project" value="TreeGrafter"/>
</dbReference>
<evidence type="ECO:0000256" key="6">
    <source>
        <dbReference type="ARBA" id="ARBA00050943"/>
    </source>
</evidence>
<dbReference type="eggNOG" id="COG1946">
    <property type="taxonomic scope" value="Bacteria"/>
</dbReference>
<accession>B0TMT5</accession>
<name>B0TMT5_SHEHH</name>
<feature type="domain" description="Acyl-CoA thioesterase-like N-terminal HotDog" evidence="10">
    <location>
        <begin position="31"/>
        <end position="109"/>
    </location>
</feature>
<dbReference type="InterPro" id="IPR025652">
    <property type="entry name" value="TesB_C"/>
</dbReference>
<evidence type="ECO:0000313" key="11">
    <source>
        <dbReference type="EMBL" id="ABZ77445.1"/>
    </source>
</evidence>
<dbReference type="FunFam" id="2.40.160.210:FF:000001">
    <property type="entry name" value="Acyl-CoA thioesterase II"/>
    <property type="match status" value="1"/>
</dbReference>
<dbReference type="InterPro" id="IPR003703">
    <property type="entry name" value="Acyl_CoA_thio"/>
</dbReference>
<dbReference type="STRING" id="458817.Shal_2896"/>
<keyword evidence="3 11" id="KW-0378">Hydrolase</keyword>
<dbReference type="InterPro" id="IPR049449">
    <property type="entry name" value="TesB_ACOT8-like_N"/>
</dbReference>
<dbReference type="EC" id="3.1.2.20" evidence="5"/>
<evidence type="ECO:0000259" key="10">
    <source>
        <dbReference type="Pfam" id="PF13622"/>
    </source>
</evidence>
<dbReference type="OrthoDB" id="9781019at2"/>
<evidence type="ECO:0000256" key="4">
    <source>
        <dbReference type="ARBA" id="ARBA00023098"/>
    </source>
</evidence>
<evidence type="ECO:0000256" key="2">
    <source>
        <dbReference type="ARBA" id="ARBA00011881"/>
    </source>
</evidence>
<evidence type="ECO:0000256" key="1">
    <source>
        <dbReference type="ARBA" id="ARBA00006538"/>
    </source>
</evidence>
<dbReference type="NCBIfam" id="TIGR00189">
    <property type="entry name" value="tesB"/>
    <property type="match status" value="1"/>
</dbReference>
<dbReference type="AlphaFoldDB" id="B0TMT5"/>
<evidence type="ECO:0000259" key="9">
    <source>
        <dbReference type="Pfam" id="PF02551"/>
    </source>
</evidence>
<dbReference type="PANTHER" id="PTHR11066:SF34">
    <property type="entry name" value="ACYL-COENZYME A THIOESTERASE 8"/>
    <property type="match status" value="1"/>
</dbReference>
<dbReference type="Pfam" id="PF02551">
    <property type="entry name" value="Acyl_CoA_thio"/>
    <property type="match status" value="1"/>
</dbReference>
<dbReference type="GO" id="GO:0047617">
    <property type="term" value="F:fatty acyl-CoA hydrolase activity"/>
    <property type="evidence" value="ECO:0007669"/>
    <property type="project" value="UniProtKB-EC"/>
</dbReference>
<dbReference type="KEGG" id="shl:Shal_2896"/>
<evidence type="ECO:0000313" key="12">
    <source>
        <dbReference type="Proteomes" id="UP000001317"/>
    </source>
</evidence>
<proteinExistence type="inferred from homology"/>
<comment type="subunit">
    <text evidence="2">Homotetramer.</text>
</comment>
<dbReference type="PANTHER" id="PTHR11066">
    <property type="entry name" value="ACYL-COA THIOESTERASE"/>
    <property type="match status" value="1"/>
</dbReference>
<evidence type="ECO:0000256" key="8">
    <source>
        <dbReference type="ARBA" id="ARBA00079653"/>
    </source>
</evidence>
<dbReference type="CDD" id="cd03445">
    <property type="entry name" value="Thioesterase_II_repeat2"/>
    <property type="match status" value="1"/>
</dbReference>
<dbReference type="HOGENOM" id="CLU_032690_0_0_6"/>
<organism evidence="11 12">
    <name type="scientific">Shewanella halifaxensis (strain HAW-EB4)</name>
    <dbReference type="NCBI Taxonomy" id="458817"/>
    <lineage>
        <taxon>Bacteria</taxon>
        <taxon>Pseudomonadati</taxon>
        <taxon>Pseudomonadota</taxon>
        <taxon>Gammaproteobacteria</taxon>
        <taxon>Alteromonadales</taxon>
        <taxon>Shewanellaceae</taxon>
        <taxon>Shewanella</taxon>
    </lineage>
</organism>